<dbReference type="RefSeq" id="WP_152840808.1">
    <property type="nucleotide sequence ID" value="NZ_WHUG01000014.1"/>
</dbReference>
<keyword evidence="2" id="KW-1185">Reference proteome</keyword>
<evidence type="ECO:0000313" key="2">
    <source>
        <dbReference type="Proteomes" id="UP000440498"/>
    </source>
</evidence>
<gene>
    <name evidence="1" type="ORF">GEV02_25935</name>
</gene>
<evidence type="ECO:0000313" key="1">
    <source>
        <dbReference type="EMBL" id="MQA41592.1"/>
    </source>
</evidence>
<organism evidence="1 2">
    <name type="scientific">Rugamonas aquatica</name>
    <dbReference type="NCBI Taxonomy" id="2743357"/>
    <lineage>
        <taxon>Bacteria</taxon>
        <taxon>Pseudomonadati</taxon>
        <taxon>Pseudomonadota</taxon>
        <taxon>Betaproteobacteria</taxon>
        <taxon>Burkholderiales</taxon>
        <taxon>Oxalobacteraceae</taxon>
        <taxon>Telluria group</taxon>
        <taxon>Rugamonas</taxon>
    </lineage>
</organism>
<dbReference type="AlphaFoldDB" id="A0A6A7N9Q9"/>
<name>A0A6A7N9Q9_9BURK</name>
<dbReference type="Proteomes" id="UP000440498">
    <property type="component" value="Unassembled WGS sequence"/>
</dbReference>
<proteinExistence type="predicted"/>
<protein>
    <submittedName>
        <fullName evidence="1">Uncharacterized protein</fullName>
    </submittedName>
</protein>
<accession>A0A6A7N9Q9</accession>
<sequence>MLISKNSTNSFATDFSKYEKVGFHCTSIVAAPKIESAGFLPAKVFEEAVHVAVVAAIKTSQIAAGAYFGWLGMKSISFGGSLASARAQIHSSGGQGLNGMCEALTALLTNGSDEHAQMAQHLLNEIAEILKSPVVIYAVDLSGLGPRLARQGEDYQVYFREDEPLPTMSLVGPSRLIERLELT</sequence>
<dbReference type="EMBL" id="WHUG01000014">
    <property type="protein sequence ID" value="MQA41592.1"/>
    <property type="molecule type" value="Genomic_DNA"/>
</dbReference>
<comment type="caution">
    <text evidence="1">The sequence shown here is derived from an EMBL/GenBank/DDBJ whole genome shotgun (WGS) entry which is preliminary data.</text>
</comment>
<reference evidence="1 2" key="1">
    <citation type="submission" date="2019-10" db="EMBL/GenBank/DDBJ databases">
        <title>Two novel species isolated from a subtropical stream in China.</title>
        <authorList>
            <person name="Lu H."/>
        </authorList>
    </citation>
    <scope>NUCLEOTIDE SEQUENCE [LARGE SCALE GENOMIC DNA]</scope>
    <source>
        <strain evidence="1 2">FT29W</strain>
    </source>
</reference>